<protein>
    <submittedName>
        <fullName evidence="1">Uncharacterized protein</fullName>
    </submittedName>
</protein>
<evidence type="ECO:0000313" key="1">
    <source>
        <dbReference type="EMBL" id="QHT08338.1"/>
    </source>
</evidence>
<organism evidence="1">
    <name type="scientific">viral metagenome</name>
    <dbReference type="NCBI Taxonomy" id="1070528"/>
    <lineage>
        <taxon>unclassified sequences</taxon>
        <taxon>metagenomes</taxon>
        <taxon>organismal metagenomes</taxon>
    </lineage>
</organism>
<name>A0A6C0CUY8_9ZZZZ</name>
<proteinExistence type="predicted"/>
<reference evidence="1" key="1">
    <citation type="journal article" date="2020" name="Nature">
        <title>Giant virus diversity and host interactions through global metagenomics.</title>
        <authorList>
            <person name="Schulz F."/>
            <person name="Roux S."/>
            <person name="Paez-Espino D."/>
            <person name="Jungbluth S."/>
            <person name="Walsh D.A."/>
            <person name="Denef V.J."/>
            <person name="McMahon K.D."/>
            <person name="Konstantinidis K.T."/>
            <person name="Eloe-Fadrosh E.A."/>
            <person name="Kyrpides N.C."/>
            <person name="Woyke T."/>
        </authorList>
    </citation>
    <scope>NUCLEOTIDE SEQUENCE</scope>
    <source>
        <strain evidence="1">GVMAG-M-3300022752-66</strain>
    </source>
</reference>
<sequence>MKVSILNNILGQHLSIEIPSNYESGDVYLIGFSNKNSSKDLEINTVTSEKNDDLVSIIVSNNLKRMRKSYGGGFDQRDIGKTGLEKIYEQVQETVILNKLKKYQYQMNLLKKLQNGGVSDFEKIKAIDEYNYYMESSKYVSNIESGGLYKNWTNIDL</sequence>
<dbReference type="AlphaFoldDB" id="A0A6C0CUY8"/>
<accession>A0A6C0CUY8</accession>
<dbReference type="EMBL" id="MN739494">
    <property type="protein sequence ID" value="QHT08338.1"/>
    <property type="molecule type" value="Genomic_DNA"/>
</dbReference>